<dbReference type="EMBL" id="CP042906">
    <property type="protein sequence ID" value="QEX19571.1"/>
    <property type="molecule type" value="Genomic_DNA"/>
</dbReference>
<dbReference type="Gene3D" id="3.90.550.10">
    <property type="entry name" value="Spore Coat Polysaccharide Biosynthesis Protein SpsA, Chain A"/>
    <property type="match status" value="1"/>
</dbReference>
<dbReference type="SUPFAM" id="SSF53448">
    <property type="entry name" value="Nucleotide-diphospho-sugar transferases"/>
    <property type="match status" value="1"/>
</dbReference>
<accession>A0A5J6MQV0</accession>
<keyword evidence="2" id="KW-0548">Nucleotidyltransferase</keyword>
<dbReference type="PANTHER" id="PTHR43584">
    <property type="entry name" value="NUCLEOTIDYL TRANSFERASE"/>
    <property type="match status" value="1"/>
</dbReference>
<dbReference type="KEGG" id="htq:FRZ44_48860"/>
<evidence type="ECO:0000256" key="3">
    <source>
        <dbReference type="ARBA" id="ARBA00022842"/>
    </source>
</evidence>
<proteinExistence type="predicted"/>
<dbReference type="AlphaFoldDB" id="A0A5J6MQV0"/>
<dbReference type="CDD" id="cd02523">
    <property type="entry name" value="PC_cytidylyltransferase"/>
    <property type="match status" value="1"/>
</dbReference>
<evidence type="ECO:0000256" key="1">
    <source>
        <dbReference type="ARBA" id="ARBA00022679"/>
    </source>
</evidence>
<evidence type="ECO:0000256" key="2">
    <source>
        <dbReference type="ARBA" id="ARBA00022695"/>
    </source>
</evidence>
<dbReference type="InterPro" id="IPR050065">
    <property type="entry name" value="GlmU-like"/>
</dbReference>
<dbReference type="InterPro" id="IPR025877">
    <property type="entry name" value="MobA-like_NTP_Trfase"/>
</dbReference>
<dbReference type="GO" id="GO:0016779">
    <property type="term" value="F:nucleotidyltransferase activity"/>
    <property type="evidence" value="ECO:0007669"/>
    <property type="project" value="UniProtKB-KW"/>
</dbReference>
<dbReference type="InterPro" id="IPR029044">
    <property type="entry name" value="Nucleotide-diphossugar_trans"/>
</dbReference>
<evidence type="ECO:0000313" key="5">
    <source>
        <dbReference type="EMBL" id="QEX19571.1"/>
    </source>
</evidence>
<keyword evidence="1" id="KW-0808">Transferase</keyword>
<gene>
    <name evidence="5" type="ORF">FRZ44_48860</name>
</gene>
<keyword evidence="6" id="KW-1185">Reference proteome</keyword>
<name>A0A5J6MQV0_9PROT</name>
<evidence type="ECO:0000313" key="6">
    <source>
        <dbReference type="Proteomes" id="UP000326202"/>
    </source>
</evidence>
<dbReference type="RefSeq" id="WP_151179628.1">
    <property type="nucleotide sequence ID" value="NZ_CP042906.1"/>
</dbReference>
<organism evidence="5 6">
    <name type="scientific">Hypericibacter terrae</name>
    <dbReference type="NCBI Taxonomy" id="2602015"/>
    <lineage>
        <taxon>Bacteria</taxon>
        <taxon>Pseudomonadati</taxon>
        <taxon>Pseudomonadota</taxon>
        <taxon>Alphaproteobacteria</taxon>
        <taxon>Rhodospirillales</taxon>
        <taxon>Dongiaceae</taxon>
        <taxon>Hypericibacter</taxon>
    </lineage>
</organism>
<dbReference type="OrthoDB" id="9814110at2"/>
<dbReference type="Pfam" id="PF12804">
    <property type="entry name" value="NTP_transf_3"/>
    <property type="match status" value="1"/>
</dbReference>
<dbReference type="PANTHER" id="PTHR43584:SF8">
    <property type="entry name" value="N-ACETYLMURAMATE ALPHA-1-PHOSPHATE URIDYLYLTRANSFERASE"/>
    <property type="match status" value="1"/>
</dbReference>
<reference evidence="5 6" key="1">
    <citation type="submission" date="2019-08" db="EMBL/GenBank/DDBJ databases">
        <title>Hyperibacter terrae gen. nov., sp. nov. and Hyperibacter viscosus sp. nov., two new members in the family Rhodospirillaceae isolated from the rhizosphere of Hypericum perforatum.</title>
        <authorList>
            <person name="Noviana Z."/>
        </authorList>
    </citation>
    <scope>NUCLEOTIDE SEQUENCE [LARGE SCALE GENOMIC DNA]</scope>
    <source>
        <strain evidence="5 6">R5913</strain>
    </source>
</reference>
<keyword evidence="3" id="KW-0460">Magnesium</keyword>
<sequence>MHAIMLAAGRGIRLSNGAGHPKCLLEFGGKTLLRRHIAILESLGIERMTIVVGFKAEEIHAELAAIGAKSWIDTIHNPRFEEGAVVSLCAARDVLRSGSDILFMDADVLYDPVVLQRLIQSPHRNCLLIDRDLEPGPEPVKACLRGGQLVEFGKIVSGDFEAMGEWPGFLKLEPLMADRLAAATERFVANGRAAEPYEPAMREVFFADSTHRIGCEDITGMAWIEIDTPEDLRRAHEVVEPALHGG</sequence>
<evidence type="ECO:0000259" key="4">
    <source>
        <dbReference type="Pfam" id="PF12804"/>
    </source>
</evidence>
<dbReference type="Proteomes" id="UP000326202">
    <property type="component" value="Chromosome"/>
</dbReference>
<feature type="domain" description="MobA-like NTP transferase" evidence="4">
    <location>
        <begin position="3"/>
        <end position="124"/>
    </location>
</feature>
<protein>
    <recommendedName>
        <fullName evidence="4">MobA-like NTP transferase domain-containing protein</fullName>
    </recommendedName>
</protein>